<keyword evidence="4" id="KW-1185">Reference proteome</keyword>
<feature type="chain" id="PRO_5016390531" evidence="1">
    <location>
        <begin position="26"/>
        <end position="225"/>
    </location>
</feature>
<dbReference type="InterPro" id="IPR036761">
    <property type="entry name" value="TTHA0802/YceI-like_sf"/>
</dbReference>
<dbReference type="Gene3D" id="2.40.128.110">
    <property type="entry name" value="Lipid/polyisoprenoid-binding, YceI-like"/>
    <property type="match status" value="1"/>
</dbReference>
<dbReference type="AlphaFoldDB" id="A0A318ECI0"/>
<evidence type="ECO:0000313" key="4">
    <source>
        <dbReference type="Proteomes" id="UP000248330"/>
    </source>
</evidence>
<evidence type="ECO:0000256" key="1">
    <source>
        <dbReference type="SAM" id="SignalP"/>
    </source>
</evidence>
<reference evidence="3 4" key="1">
    <citation type="submission" date="2018-04" db="EMBL/GenBank/DDBJ databases">
        <title>Genomic Encyclopedia of Type Strains, Phase IV (KMG-IV): sequencing the most valuable type-strain genomes for metagenomic binning, comparative biology and taxonomic classification.</title>
        <authorList>
            <person name="Goeker M."/>
        </authorList>
    </citation>
    <scope>NUCLEOTIDE SEQUENCE [LARGE SCALE GENOMIC DNA]</scope>
    <source>
        <strain evidence="3 4">DSM 104150</strain>
    </source>
</reference>
<dbReference type="InterPro" id="IPR007372">
    <property type="entry name" value="Lipid/polyisoprenoid-bd_YceI"/>
</dbReference>
<name>A0A318ECI0_9GAMM</name>
<dbReference type="Pfam" id="PF04264">
    <property type="entry name" value="YceI"/>
    <property type="match status" value="1"/>
</dbReference>
<evidence type="ECO:0000259" key="2">
    <source>
        <dbReference type="SMART" id="SM00867"/>
    </source>
</evidence>
<dbReference type="Proteomes" id="UP000248330">
    <property type="component" value="Unassembled WGS sequence"/>
</dbReference>
<dbReference type="SMART" id="SM00867">
    <property type="entry name" value="YceI"/>
    <property type="match status" value="1"/>
</dbReference>
<sequence>MMPTRPPNRPSRAAAAMLVALCALAACSRPAAPTPAEPTGVATASPQTAAQPSLWRLDAEASQLSFVSIKNDRIAEVHRFTDLIGTVDAEGEANLKVGLESVQTGIEIRDQRMRELLFEAASYPQAVVTLSVDPQVIGALAPGTSQLLRTDVRLELHGLAGTMPAMLRVTRLDAQRWLVTSEQPVIVDAAAFDLVAGVEQLREVAGLQSIATGIPVSFALSFVGS</sequence>
<dbReference type="PROSITE" id="PS51257">
    <property type="entry name" value="PROKAR_LIPOPROTEIN"/>
    <property type="match status" value="1"/>
</dbReference>
<comment type="caution">
    <text evidence="3">The sequence shown here is derived from an EMBL/GenBank/DDBJ whole genome shotgun (WGS) entry which is preliminary data.</text>
</comment>
<feature type="domain" description="Lipid/polyisoprenoid-binding YceI-like" evidence="2">
    <location>
        <begin position="54"/>
        <end position="223"/>
    </location>
</feature>
<dbReference type="SUPFAM" id="SSF101874">
    <property type="entry name" value="YceI-like"/>
    <property type="match status" value="1"/>
</dbReference>
<keyword evidence="1" id="KW-0732">Signal</keyword>
<gene>
    <name evidence="3" type="ORF">C8D93_103408</name>
</gene>
<evidence type="ECO:0000313" key="3">
    <source>
        <dbReference type="EMBL" id="PXV69832.1"/>
    </source>
</evidence>
<proteinExistence type="predicted"/>
<accession>A0A318ECI0</accession>
<protein>
    <submittedName>
        <fullName evidence="3">Polyisoprenoid-binding protein YceI</fullName>
    </submittedName>
</protein>
<organism evidence="3 4">
    <name type="scientific">Sinimarinibacterium flocculans</name>
    <dbReference type="NCBI Taxonomy" id="985250"/>
    <lineage>
        <taxon>Bacteria</taxon>
        <taxon>Pseudomonadati</taxon>
        <taxon>Pseudomonadota</taxon>
        <taxon>Gammaproteobacteria</taxon>
        <taxon>Nevskiales</taxon>
        <taxon>Nevskiaceae</taxon>
        <taxon>Sinimarinibacterium</taxon>
    </lineage>
</organism>
<dbReference type="EMBL" id="QICN01000003">
    <property type="protein sequence ID" value="PXV69832.1"/>
    <property type="molecule type" value="Genomic_DNA"/>
</dbReference>
<feature type="signal peptide" evidence="1">
    <location>
        <begin position="1"/>
        <end position="25"/>
    </location>
</feature>